<dbReference type="PANTHER" id="PTHR33112">
    <property type="entry name" value="DOMAIN PROTEIN, PUTATIVE-RELATED"/>
    <property type="match status" value="1"/>
</dbReference>
<feature type="domain" description="Heterokaryon incompatibility" evidence="2">
    <location>
        <begin position="437"/>
        <end position="586"/>
    </location>
</feature>
<evidence type="ECO:0000259" key="2">
    <source>
        <dbReference type="Pfam" id="PF06985"/>
    </source>
</evidence>
<evidence type="ECO:0000313" key="4">
    <source>
        <dbReference type="Proteomes" id="UP000554235"/>
    </source>
</evidence>
<dbReference type="Proteomes" id="UP000554235">
    <property type="component" value="Unassembled WGS sequence"/>
</dbReference>
<dbReference type="EMBL" id="JAADYS010001003">
    <property type="protein sequence ID" value="KAF4465658.1"/>
    <property type="molecule type" value="Genomic_DNA"/>
</dbReference>
<reference evidence="3 4" key="1">
    <citation type="submission" date="2020-01" db="EMBL/GenBank/DDBJ databases">
        <title>Identification and distribution of gene clusters putatively required for synthesis of sphingolipid metabolism inhibitors in phylogenetically diverse species of the filamentous fungus Fusarium.</title>
        <authorList>
            <person name="Kim H.-S."/>
            <person name="Busman M."/>
            <person name="Brown D.W."/>
            <person name="Divon H."/>
            <person name="Uhlig S."/>
            <person name="Proctor R.H."/>
        </authorList>
    </citation>
    <scope>NUCLEOTIDE SEQUENCE [LARGE SCALE GENOMIC DNA]</scope>
    <source>
        <strain evidence="3 4">NRRL 20459</strain>
    </source>
</reference>
<protein>
    <submittedName>
        <fullName evidence="3">HET-domain-containing</fullName>
    </submittedName>
</protein>
<name>A0A8H4LDF8_9HYPO</name>
<comment type="caution">
    <text evidence="3">The sequence shown here is derived from an EMBL/GenBank/DDBJ whole genome shotgun (WGS) entry which is preliminary data.</text>
</comment>
<dbReference type="InterPro" id="IPR010730">
    <property type="entry name" value="HET"/>
</dbReference>
<dbReference type="OrthoDB" id="5347061at2759"/>
<feature type="compositionally biased region" description="Basic and acidic residues" evidence="1">
    <location>
        <begin position="393"/>
        <end position="403"/>
    </location>
</feature>
<gene>
    <name evidence="3" type="ORF">FALBO_7494</name>
</gene>
<evidence type="ECO:0000313" key="3">
    <source>
        <dbReference type="EMBL" id="KAF4465658.1"/>
    </source>
</evidence>
<sequence length="668" mass="75475">MKDPESLRWNHFKKLEVHSNGKLVDILIFYGLPRSYESRFLKTDLVENFPSARILTWGSNDNLQNVLTGPPAKVANLGHQILLQLRDERTGDKERQKPIILVGPALGGLILKTALLIAVQDPDLQSVIECVQAVLFVGTPHREDGGQDYDRILVNAARYMHTQSFQEDLWNCLHDNSDDFRKLTSAWHLLPNFPIYSFYETKPTDGFDGALVTKHSATLGVQNEVHLPLNATHFEMNEIFDEEKAPFSTDEFYSGLNGRDETSAGDKSAYQIVYETLEILTRREHLQKRYPVSRAQTDPLLPPLSSVLEDRCPVCISLPRGDMPAGLDAPRLEWTVEMSASFARQLRVWGQECSIAEATYLILKHFRPYDGITSANCRRQTSPAPNLIQSTLGKKEESGRATRPEDFLPTRLLDIRDLGHLRLCEQEGLQESGVDQYATLSHCWGSSRSFLTTKESLSRMKRGFGISQQMPKTFRDAILVTHELGVPYIWIDSLCIIQDDIADWDREASDMARVYTNAYLNLAALDADDDAKGFLHPRPFPYTTLTLTFPTGEFANVYLNEVEEDPKPPPPEREHPLKTRGWVLQEQYLSSRILWFSSTEMGWNCKNETIVESGIGLGFRAPDLGSTRWRDVFTDFSHRGLTYDTDKLPALAGVASAFSTLSSLSGKD</sequence>
<feature type="compositionally biased region" description="Polar residues" evidence="1">
    <location>
        <begin position="383"/>
        <end position="392"/>
    </location>
</feature>
<organism evidence="3 4">
    <name type="scientific">Fusarium albosuccineum</name>
    <dbReference type="NCBI Taxonomy" id="1237068"/>
    <lineage>
        <taxon>Eukaryota</taxon>
        <taxon>Fungi</taxon>
        <taxon>Dikarya</taxon>
        <taxon>Ascomycota</taxon>
        <taxon>Pezizomycotina</taxon>
        <taxon>Sordariomycetes</taxon>
        <taxon>Hypocreomycetidae</taxon>
        <taxon>Hypocreales</taxon>
        <taxon>Nectriaceae</taxon>
        <taxon>Fusarium</taxon>
        <taxon>Fusarium decemcellulare species complex</taxon>
    </lineage>
</organism>
<feature type="non-terminal residue" evidence="3">
    <location>
        <position position="1"/>
    </location>
</feature>
<proteinExistence type="predicted"/>
<keyword evidence="4" id="KW-1185">Reference proteome</keyword>
<dbReference type="AlphaFoldDB" id="A0A8H4LDF8"/>
<accession>A0A8H4LDF8</accession>
<feature type="region of interest" description="Disordered" evidence="1">
    <location>
        <begin position="383"/>
        <end position="403"/>
    </location>
</feature>
<dbReference type="PANTHER" id="PTHR33112:SF16">
    <property type="entry name" value="HETEROKARYON INCOMPATIBILITY DOMAIN-CONTAINING PROTEIN"/>
    <property type="match status" value="1"/>
</dbReference>
<evidence type="ECO:0000256" key="1">
    <source>
        <dbReference type="SAM" id="MobiDB-lite"/>
    </source>
</evidence>
<dbReference type="Pfam" id="PF06985">
    <property type="entry name" value="HET"/>
    <property type="match status" value="1"/>
</dbReference>